<evidence type="ECO:0000313" key="12">
    <source>
        <dbReference type="Proteomes" id="UP001596378"/>
    </source>
</evidence>
<evidence type="ECO:0000256" key="3">
    <source>
        <dbReference type="ARBA" id="ARBA00022553"/>
    </source>
</evidence>
<comment type="caution">
    <text evidence="11">The sequence shown here is derived from an EMBL/GenBank/DDBJ whole genome shotgun (WGS) entry which is preliminary data.</text>
</comment>
<reference evidence="12" key="1">
    <citation type="journal article" date="2019" name="Int. J. Syst. Evol. Microbiol.">
        <title>The Global Catalogue of Microorganisms (GCM) 10K type strain sequencing project: providing services to taxonomists for standard genome sequencing and annotation.</title>
        <authorList>
            <consortium name="The Broad Institute Genomics Platform"/>
            <consortium name="The Broad Institute Genome Sequencing Center for Infectious Disease"/>
            <person name="Wu L."/>
            <person name="Ma J."/>
        </authorList>
    </citation>
    <scope>NUCLEOTIDE SEQUENCE [LARGE SCALE GENOMIC DNA]</scope>
    <source>
        <strain evidence="12">KCTC 12907</strain>
    </source>
</reference>
<evidence type="ECO:0000259" key="10">
    <source>
        <dbReference type="PROSITE" id="PS50110"/>
    </source>
</evidence>
<evidence type="ECO:0000256" key="2">
    <source>
        <dbReference type="ARBA" id="ARBA00022490"/>
    </source>
</evidence>
<organism evidence="11 12">
    <name type="scientific">Cohnella cellulosilytica</name>
    <dbReference type="NCBI Taxonomy" id="986710"/>
    <lineage>
        <taxon>Bacteria</taxon>
        <taxon>Bacillati</taxon>
        <taxon>Bacillota</taxon>
        <taxon>Bacilli</taxon>
        <taxon>Bacillales</taxon>
        <taxon>Paenibacillaceae</taxon>
        <taxon>Cohnella</taxon>
    </lineage>
</organism>
<dbReference type="Pfam" id="PF12833">
    <property type="entry name" value="HTH_18"/>
    <property type="match status" value="1"/>
</dbReference>
<sequence>MHKIIFIDDEATNLELLERVLDWKELGFEVAGTASDGREGLELFRRVRPAAVIADIRMPVMDGMDFIREARQLDARARVIVLSAYGEFEYARQAIEYGVHSYLLKPINENKLADMLRQIGEELKQERSARSEETVRRLLRELERPEEEAGKRVPELAALLEELGIRNGAGQLVYCAEEKLGGKEEAPDGGPESPVRRADVAACAVALAPGATLLVCPPEPPGSQGRLARKLREHGGAAGKARCGISTVRTFPEGFARAYREAAEAAEAGFYEEADCAVVQYGEGARLQPLASDEFIRRKWALLEKVQSGNAHSLSQWIREALSEFGGKPTRPSDLRRFCEECIVLVREELGKLDGEFADMLAGAEASDLQSCFRFGSLLAFMEEIAVKASSAIRSVQSNNKNYALIRKAKEYVLEHYDEESFTIQDVADHVGLSKNHFSKIYKDQTGENFWDYVIRFRLEQAKKWLRETSKTNYEIACLIGYSSEYHFSRMFAKETGMTTTQYRKRYGS</sequence>
<dbReference type="Pfam" id="PF00072">
    <property type="entry name" value="Response_reg"/>
    <property type="match status" value="1"/>
</dbReference>
<evidence type="ECO:0000256" key="6">
    <source>
        <dbReference type="ARBA" id="ARBA00023125"/>
    </source>
</evidence>
<evidence type="ECO:0000256" key="8">
    <source>
        <dbReference type="PROSITE-ProRule" id="PRU00169"/>
    </source>
</evidence>
<evidence type="ECO:0000259" key="9">
    <source>
        <dbReference type="PROSITE" id="PS01124"/>
    </source>
</evidence>
<feature type="modified residue" description="4-aspartylphosphate" evidence="8">
    <location>
        <position position="55"/>
    </location>
</feature>
<dbReference type="InterPro" id="IPR009057">
    <property type="entry name" value="Homeodomain-like_sf"/>
</dbReference>
<dbReference type="InterPro" id="IPR011006">
    <property type="entry name" value="CheY-like_superfamily"/>
</dbReference>
<dbReference type="InterPro" id="IPR018060">
    <property type="entry name" value="HTH_AraC"/>
</dbReference>
<evidence type="ECO:0000313" key="11">
    <source>
        <dbReference type="EMBL" id="MFC7148433.1"/>
    </source>
</evidence>
<keyword evidence="2" id="KW-0963">Cytoplasm</keyword>
<dbReference type="SMART" id="SM00342">
    <property type="entry name" value="HTH_ARAC"/>
    <property type="match status" value="1"/>
</dbReference>
<keyword evidence="3 8" id="KW-0597">Phosphoprotein</keyword>
<dbReference type="InterPro" id="IPR041522">
    <property type="entry name" value="CdaR_GGDEF"/>
</dbReference>
<dbReference type="EMBL" id="JBHTAI010000004">
    <property type="protein sequence ID" value="MFC7148433.1"/>
    <property type="molecule type" value="Genomic_DNA"/>
</dbReference>
<feature type="domain" description="HTH araC/xylS-type" evidence="9">
    <location>
        <begin position="407"/>
        <end position="506"/>
    </location>
</feature>
<evidence type="ECO:0000256" key="1">
    <source>
        <dbReference type="ARBA" id="ARBA00004496"/>
    </source>
</evidence>
<evidence type="ECO:0000256" key="7">
    <source>
        <dbReference type="ARBA" id="ARBA00023163"/>
    </source>
</evidence>
<gene>
    <name evidence="11" type="ORF">ACFQMJ_07850</name>
</gene>
<keyword evidence="4" id="KW-0902">Two-component regulatory system</keyword>
<dbReference type="SMART" id="SM00448">
    <property type="entry name" value="REC"/>
    <property type="match status" value="1"/>
</dbReference>
<dbReference type="RefSeq" id="WP_378050014.1">
    <property type="nucleotide sequence ID" value="NZ_JBHMDN010000023.1"/>
</dbReference>
<keyword evidence="6" id="KW-0238">DNA-binding</keyword>
<comment type="subcellular location">
    <subcellularLocation>
        <location evidence="1">Cytoplasm</location>
    </subcellularLocation>
</comment>
<name>A0ABW2F5N0_9BACL</name>
<dbReference type="Pfam" id="PF17853">
    <property type="entry name" value="GGDEF_2"/>
    <property type="match status" value="1"/>
</dbReference>
<dbReference type="SUPFAM" id="SSF52172">
    <property type="entry name" value="CheY-like"/>
    <property type="match status" value="1"/>
</dbReference>
<dbReference type="Gene3D" id="3.40.50.2300">
    <property type="match status" value="1"/>
</dbReference>
<dbReference type="PANTHER" id="PTHR42713">
    <property type="entry name" value="HISTIDINE KINASE-RELATED"/>
    <property type="match status" value="1"/>
</dbReference>
<keyword evidence="12" id="KW-1185">Reference proteome</keyword>
<dbReference type="CDD" id="cd17536">
    <property type="entry name" value="REC_YesN-like"/>
    <property type="match status" value="1"/>
</dbReference>
<feature type="domain" description="Response regulatory" evidence="10">
    <location>
        <begin position="3"/>
        <end position="120"/>
    </location>
</feature>
<dbReference type="InterPro" id="IPR001789">
    <property type="entry name" value="Sig_transdc_resp-reg_receiver"/>
</dbReference>
<dbReference type="SUPFAM" id="SSF46689">
    <property type="entry name" value="Homeodomain-like"/>
    <property type="match status" value="2"/>
</dbReference>
<dbReference type="InterPro" id="IPR051552">
    <property type="entry name" value="HptR"/>
</dbReference>
<proteinExistence type="predicted"/>
<accession>A0ABW2F5N0</accession>
<dbReference type="PROSITE" id="PS01124">
    <property type="entry name" value="HTH_ARAC_FAMILY_2"/>
    <property type="match status" value="1"/>
</dbReference>
<evidence type="ECO:0000256" key="4">
    <source>
        <dbReference type="ARBA" id="ARBA00023012"/>
    </source>
</evidence>
<dbReference type="Proteomes" id="UP001596378">
    <property type="component" value="Unassembled WGS sequence"/>
</dbReference>
<dbReference type="PROSITE" id="PS50110">
    <property type="entry name" value="RESPONSE_REGULATORY"/>
    <property type="match status" value="1"/>
</dbReference>
<evidence type="ECO:0000256" key="5">
    <source>
        <dbReference type="ARBA" id="ARBA00023015"/>
    </source>
</evidence>
<dbReference type="Gene3D" id="1.10.10.60">
    <property type="entry name" value="Homeodomain-like"/>
    <property type="match status" value="2"/>
</dbReference>
<keyword evidence="5" id="KW-0805">Transcription regulation</keyword>
<dbReference type="PANTHER" id="PTHR42713:SF3">
    <property type="entry name" value="TRANSCRIPTIONAL REGULATORY PROTEIN HPTR"/>
    <property type="match status" value="1"/>
</dbReference>
<keyword evidence="7" id="KW-0804">Transcription</keyword>
<protein>
    <submittedName>
        <fullName evidence="11">Response regulator</fullName>
    </submittedName>
</protein>